<reference evidence="3" key="1">
    <citation type="journal article" date="2019" name="Int. J. Syst. Evol. Microbiol.">
        <title>The Global Catalogue of Microorganisms (GCM) 10K type strain sequencing project: providing services to taxonomists for standard genome sequencing and annotation.</title>
        <authorList>
            <consortium name="The Broad Institute Genomics Platform"/>
            <consortium name="The Broad Institute Genome Sequencing Center for Infectious Disease"/>
            <person name="Wu L."/>
            <person name="Ma J."/>
        </authorList>
    </citation>
    <scope>NUCLEOTIDE SEQUENCE [LARGE SCALE GENOMIC DNA]</scope>
    <source>
        <strain evidence="3">DFY41</strain>
    </source>
</reference>
<dbReference type="EMBL" id="JBHSKD010000008">
    <property type="protein sequence ID" value="MFC5176758.1"/>
    <property type="molecule type" value="Genomic_DNA"/>
</dbReference>
<name>A0ABW0BHV0_9ACTN</name>
<proteinExistence type="predicted"/>
<dbReference type="RefSeq" id="WP_378589293.1">
    <property type="nucleotide sequence ID" value="NZ_JBHSKD010000008.1"/>
</dbReference>
<evidence type="ECO:0000256" key="1">
    <source>
        <dbReference type="SAM" id="MobiDB-lite"/>
    </source>
</evidence>
<evidence type="ECO:0000313" key="2">
    <source>
        <dbReference type="EMBL" id="MFC5176758.1"/>
    </source>
</evidence>
<dbReference type="Gene3D" id="3.90.25.10">
    <property type="entry name" value="UDP-galactose 4-epimerase, domain 1"/>
    <property type="match status" value="1"/>
</dbReference>
<keyword evidence="3" id="KW-1185">Reference proteome</keyword>
<organism evidence="2 3">
    <name type="scientific">Nocardioides taihuensis</name>
    <dbReference type="NCBI Taxonomy" id="1835606"/>
    <lineage>
        <taxon>Bacteria</taxon>
        <taxon>Bacillati</taxon>
        <taxon>Actinomycetota</taxon>
        <taxon>Actinomycetes</taxon>
        <taxon>Propionibacteriales</taxon>
        <taxon>Nocardioidaceae</taxon>
        <taxon>Nocardioides</taxon>
    </lineage>
</organism>
<dbReference type="Gene3D" id="3.40.50.720">
    <property type="entry name" value="NAD(P)-binding Rossmann-like Domain"/>
    <property type="match status" value="1"/>
</dbReference>
<dbReference type="SUPFAM" id="SSF51735">
    <property type="entry name" value="NAD(P)-binding Rossmann-fold domains"/>
    <property type="match status" value="1"/>
</dbReference>
<feature type="region of interest" description="Disordered" evidence="1">
    <location>
        <begin position="1"/>
        <end position="21"/>
    </location>
</feature>
<evidence type="ECO:0000313" key="3">
    <source>
        <dbReference type="Proteomes" id="UP001596087"/>
    </source>
</evidence>
<sequence>MTTTETTRSHSSLPPGPSARGPVVLVGGAGKTGARVAAGLASLGVPTRVASRSGAVRFDWDDRSTWDAALDGAGAAYVAFAPDLALPGADASVHELATRAARHGVHRVVLLSGRGEEGARRAEEALLSVLPSATVVRCAWFAQNFSEGMLRPAVLDGVIALPAPPSLAEPFVDADDIAAVAVRALSTPGLEGRVLELTGPRAVPLAEAAAVLARASGRAVEYAEVSPAAFSAGAVAAGMLPGEADALAELFAEVLDGRNEQTTGTVREVLGREARSLEQFAADAAAAGAWR</sequence>
<accession>A0ABW0BHV0</accession>
<dbReference type="InterPro" id="IPR051604">
    <property type="entry name" value="Ergot_Alk_Oxidoreductase"/>
</dbReference>
<dbReference type="InterPro" id="IPR036291">
    <property type="entry name" value="NAD(P)-bd_dom_sf"/>
</dbReference>
<dbReference type="PANTHER" id="PTHR43162">
    <property type="match status" value="1"/>
</dbReference>
<protein>
    <submittedName>
        <fullName evidence="2">NmrA family transcriptional regulator</fullName>
    </submittedName>
</protein>
<feature type="compositionally biased region" description="Polar residues" evidence="1">
    <location>
        <begin position="1"/>
        <end position="12"/>
    </location>
</feature>
<comment type="caution">
    <text evidence="2">The sequence shown here is derived from an EMBL/GenBank/DDBJ whole genome shotgun (WGS) entry which is preliminary data.</text>
</comment>
<dbReference type="Proteomes" id="UP001596087">
    <property type="component" value="Unassembled WGS sequence"/>
</dbReference>
<dbReference type="PANTHER" id="PTHR43162:SF1">
    <property type="entry name" value="PRESTALK A DIFFERENTIATION PROTEIN A"/>
    <property type="match status" value="1"/>
</dbReference>
<gene>
    <name evidence="2" type="ORF">ACFPGP_08735</name>
</gene>